<dbReference type="EMBL" id="BAABJP010000026">
    <property type="protein sequence ID" value="GAA5162176.1"/>
    <property type="molecule type" value="Genomic_DNA"/>
</dbReference>
<dbReference type="SUPFAM" id="SSF52402">
    <property type="entry name" value="Adenine nucleotide alpha hydrolases-like"/>
    <property type="match status" value="1"/>
</dbReference>
<dbReference type="PANTHER" id="PTHR46268">
    <property type="entry name" value="STRESS RESPONSE PROTEIN NHAX"/>
    <property type="match status" value="1"/>
</dbReference>
<protein>
    <submittedName>
        <fullName evidence="3">Universal stress protein</fullName>
    </submittedName>
</protein>
<sequence length="170" mass="17980">MTKRIVVGVDGSVGSKAALEYAFDEASRRDASVYVITVFQSAGMFGAHYGMPISISEEDTAGQIRCQIQALIDELLVGRQTKPEVRLSVRTGWSPAQILAREAEAAELLVVGHRGLGGFSSALLGSVSLQCVLHASCPVVVVRLPRARALEAEKDRLPATEAVPGYAASG</sequence>
<proteinExistence type="inferred from homology"/>
<keyword evidence="4" id="KW-1185">Reference proteome</keyword>
<dbReference type="Pfam" id="PF00582">
    <property type="entry name" value="Usp"/>
    <property type="match status" value="1"/>
</dbReference>
<dbReference type="InterPro" id="IPR006016">
    <property type="entry name" value="UspA"/>
</dbReference>
<dbReference type="InterPro" id="IPR006015">
    <property type="entry name" value="Universal_stress_UspA"/>
</dbReference>
<dbReference type="Proteomes" id="UP001428817">
    <property type="component" value="Unassembled WGS sequence"/>
</dbReference>
<evidence type="ECO:0000256" key="1">
    <source>
        <dbReference type="ARBA" id="ARBA00008791"/>
    </source>
</evidence>
<dbReference type="PANTHER" id="PTHR46268:SF6">
    <property type="entry name" value="UNIVERSAL STRESS PROTEIN UP12"/>
    <property type="match status" value="1"/>
</dbReference>
<reference evidence="4" key="1">
    <citation type="journal article" date="2019" name="Int. J. Syst. Evol. Microbiol.">
        <title>The Global Catalogue of Microorganisms (GCM) 10K type strain sequencing project: providing services to taxonomists for standard genome sequencing and annotation.</title>
        <authorList>
            <consortium name="The Broad Institute Genomics Platform"/>
            <consortium name="The Broad Institute Genome Sequencing Center for Infectious Disease"/>
            <person name="Wu L."/>
            <person name="Ma J."/>
        </authorList>
    </citation>
    <scope>NUCLEOTIDE SEQUENCE [LARGE SCALE GENOMIC DNA]</scope>
    <source>
        <strain evidence="4">JCM 18303</strain>
    </source>
</reference>
<feature type="domain" description="UspA" evidence="2">
    <location>
        <begin position="1"/>
        <end position="143"/>
    </location>
</feature>
<dbReference type="PRINTS" id="PR01438">
    <property type="entry name" value="UNVRSLSTRESS"/>
</dbReference>
<evidence type="ECO:0000259" key="2">
    <source>
        <dbReference type="Pfam" id="PF00582"/>
    </source>
</evidence>
<dbReference type="CDD" id="cd23659">
    <property type="entry name" value="USP_At3g01520-like"/>
    <property type="match status" value="1"/>
</dbReference>
<comment type="caution">
    <text evidence="3">The sequence shown here is derived from an EMBL/GenBank/DDBJ whole genome shotgun (WGS) entry which is preliminary data.</text>
</comment>
<dbReference type="InterPro" id="IPR014729">
    <property type="entry name" value="Rossmann-like_a/b/a_fold"/>
</dbReference>
<evidence type="ECO:0000313" key="4">
    <source>
        <dbReference type="Proteomes" id="UP001428817"/>
    </source>
</evidence>
<dbReference type="RefSeq" id="WP_185065955.1">
    <property type="nucleotide sequence ID" value="NZ_BAABJP010000026.1"/>
</dbReference>
<dbReference type="Gene3D" id="3.40.50.620">
    <property type="entry name" value="HUPs"/>
    <property type="match status" value="1"/>
</dbReference>
<name>A0ABP9QHU5_9PSEU</name>
<accession>A0ABP9QHU5</accession>
<organism evidence="3 4">
    <name type="scientific">Pseudonocardia eucalypti</name>
    <dbReference type="NCBI Taxonomy" id="648755"/>
    <lineage>
        <taxon>Bacteria</taxon>
        <taxon>Bacillati</taxon>
        <taxon>Actinomycetota</taxon>
        <taxon>Actinomycetes</taxon>
        <taxon>Pseudonocardiales</taxon>
        <taxon>Pseudonocardiaceae</taxon>
        <taxon>Pseudonocardia</taxon>
    </lineage>
</organism>
<gene>
    <name evidence="3" type="ORF">GCM10023321_47370</name>
</gene>
<evidence type="ECO:0000313" key="3">
    <source>
        <dbReference type="EMBL" id="GAA5162176.1"/>
    </source>
</evidence>
<comment type="similarity">
    <text evidence="1">Belongs to the universal stress protein A family.</text>
</comment>